<dbReference type="AlphaFoldDB" id="S0G5Y9"/>
<keyword evidence="2" id="KW-1185">Reference proteome</keyword>
<accession>S0G5Y9</accession>
<reference evidence="1 2" key="1">
    <citation type="journal article" date="2013" name="Genome Announc.">
        <title>Draft Genome Sequence of Desulfotignum phosphitoxidans DSM 13687 Strain FiPS-3.</title>
        <authorList>
            <person name="Poehlein A."/>
            <person name="Daniel R."/>
            <person name="Simeonova D.D."/>
        </authorList>
    </citation>
    <scope>NUCLEOTIDE SEQUENCE [LARGE SCALE GENOMIC DNA]</scope>
    <source>
        <strain evidence="1 2">DSM 13687</strain>
    </source>
</reference>
<dbReference type="Proteomes" id="UP000014216">
    <property type="component" value="Unassembled WGS sequence"/>
</dbReference>
<proteinExistence type="predicted"/>
<protein>
    <submittedName>
        <fullName evidence="1">Uncharacterized protein</fullName>
    </submittedName>
</protein>
<organism evidence="1 2">
    <name type="scientific">Desulfotignum phosphitoxidans DSM 13687</name>
    <dbReference type="NCBI Taxonomy" id="1286635"/>
    <lineage>
        <taxon>Bacteria</taxon>
        <taxon>Pseudomonadati</taxon>
        <taxon>Thermodesulfobacteriota</taxon>
        <taxon>Desulfobacteria</taxon>
        <taxon>Desulfobacterales</taxon>
        <taxon>Desulfobacteraceae</taxon>
        <taxon>Desulfotignum</taxon>
    </lineage>
</organism>
<dbReference type="RefSeq" id="WP_006965368.1">
    <property type="nucleotide sequence ID" value="NZ_APJX01000003.1"/>
</dbReference>
<sequence>MTKESYSKSALNAMHRASKQALEKAANMDLKIPEWKDGKIIFIDPREKLKKMGYLGTQGSPTQNLRGA</sequence>
<comment type="caution">
    <text evidence="1">The sequence shown here is derived from an EMBL/GenBank/DDBJ whole genome shotgun (WGS) entry which is preliminary data.</text>
</comment>
<evidence type="ECO:0000313" key="1">
    <source>
        <dbReference type="EMBL" id="EMS80037.1"/>
    </source>
</evidence>
<dbReference type="EMBL" id="APJX01000003">
    <property type="protein sequence ID" value="EMS80037.1"/>
    <property type="molecule type" value="Genomic_DNA"/>
</dbReference>
<gene>
    <name evidence="1" type="ORF">Dpo_3c01800</name>
</gene>
<name>S0G5Y9_9BACT</name>
<evidence type="ECO:0000313" key="2">
    <source>
        <dbReference type="Proteomes" id="UP000014216"/>
    </source>
</evidence>